<evidence type="ECO:0000256" key="1">
    <source>
        <dbReference type="SAM" id="MobiDB-lite"/>
    </source>
</evidence>
<dbReference type="Proteomes" id="UP000247832">
    <property type="component" value="Unassembled WGS sequence"/>
</dbReference>
<sequence>MTQPHGMAVERVIPFGTDPAARQAAFHEARRTRHRQPAARSLGSGSRPSQHPTGCQSHPTTRTMKKAWLSQTPLHLERPGAQSNQAPS</sequence>
<reference evidence="2 3" key="1">
    <citation type="submission" date="2018-05" db="EMBL/GenBank/DDBJ databases">
        <title>Genetic diversity of glacier-inhabiting Cryobacterium bacteria in China and description of Cryobacterium mengkeensis sp. nov. and Arthrobacter glacialis sp. nov.</title>
        <authorList>
            <person name="Liu Q."/>
            <person name="Xin Y.-H."/>
        </authorList>
    </citation>
    <scope>NUCLEOTIDE SEQUENCE [LARGE SCALE GENOMIC DNA]</scope>
    <source>
        <strain evidence="2 3">LI2</strain>
    </source>
</reference>
<proteinExistence type="predicted"/>
<feature type="compositionally biased region" description="Polar residues" evidence="1">
    <location>
        <begin position="43"/>
        <end position="62"/>
    </location>
</feature>
<accession>A0A2V5L4L5</accession>
<protein>
    <submittedName>
        <fullName evidence="2">Uncharacterized protein</fullName>
    </submittedName>
</protein>
<dbReference type="EMBL" id="QJVD01000031">
    <property type="protein sequence ID" value="PYI65074.1"/>
    <property type="molecule type" value="Genomic_DNA"/>
</dbReference>
<evidence type="ECO:0000313" key="3">
    <source>
        <dbReference type="Proteomes" id="UP000247832"/>
    </source>
</evidence>
<organism evidence="2 3">
    <name type="scientific">Arthrobacter livingstonensis</name>
    <dbReference type="NCBI Taxonomy" id="670078"/>
    <lineage>
        <taxon>Bacteria</taxon>
        <taxon>Bacillati</taxon>
        <taxon>Actinomycetota</taxon>
        <taxon>Actinomycetes</taxon>
        <taxon>Micrococcales</taxon>
        <taxon>Micrococcaceae</taxon>
        <taxon>Arthrobacter</taxon>
    </lineage>
</organism>
<dbReference type="AlphaFoldDB" id="A0A2V5L4L5"/>
<name>A0A2V5L4L5_9MICC</name>
<feature type="region of interest" description="Disordered" evidence="1">
    <location>
        <begin position="1"/>
        <end position="88"/>
    </location>
</feature>
<evidence type="ECO:0000313" key="2">
    <source>
        <dbReference type="EMBL" id="PYI65074.1"/>
    </source>
</evidence>
<comment type="caution">
    <text evidence="2">The sequence shown here is derived from an EMBL/GenBank/DDBJ whole genome shotgun (WGS) entry which is preliminary data.</text>
</comment>
<gene>
    <name evidence="2" type="ORF">CVV68_19790</name>
</gene>
<keyword evidence="3" id="KW-1185">Reference proteome</keyword>